<keyword evidence="3" id="KW-1185">Reference proteome</keyword>
<reference evidence="2" key="1">
    <citation type="journal article" date="2020" name="Nat. Commun.">
        <title>Large-scale genome sequencing of mycorrhizal fungi provides insights into the early evolution of symbiotic traits.</title>
        <authorList>
            <person name="Miyauchi S."/>
            <person name="Kiss E."/>
            <person name="Kuo A."/>
            <person name="Drula E."/>
            <person name="Kohler A."/>
            <person name="Sanchez-Garcia M."/>
            <person name="Morin E."/>
            <person name="Andreopoulos B."/>
            <person name="Barry K.W."/>
            <person name="Bonito G."/>
            <person name="Buee M."/>
            <person name="Carver A."/>
            <person name="Chen C."/>
            <person name="Cichocki N."/>
            <person name="Clum A."/>
            <person name="Culley D."/>
            <person name="Crous P.W."/>
            <person name="Fauchery L."/>
            <person name="Girlanda M."/>
            <person name="Hayes R.D."/>
            <person name="Keri Z."/>
            <person name="LaButti K."/>
            <person name="Lipzen A."/>
            <person name="Lombard V."/>
            <person name="Magnuson J."/>
            <person name="Maillard F."/>
            <person name="Murat C."/>
            <person name="Nolan M."/>
            <person name="Ohm R.A."/>
            <person name="Pangilinan J."/>
            <person name="Pereira M.F."/>
            <person name="Perotto S."/>
            <person name="Peter M."/>
            <person name="Pfister S."/>
            <person name="Riley R."/>
            <person name="Sitrit Y."/>
            <person name="Stielow J.B."/>
            <person name="Szollosi G."/>
            <person name="Zifcakova L."/>
            <person name="Stursova M."/>
            <person name="Spatafora J.W."/>
            <person name="Tedersoo L."/>
            <person name="Vaario L.M."/>
            <person name="Yamada A."/>
            <person name="Yan M."/>
            <person name="Wang P."/>
            <person name="Xu J."/>
            <person name="Bruns T."/>
            <person name="Baldrian P."/>
            <person name="Vilgalys R."/>
            <person name="Dunand C."/>
            <person name="Henrissat B."/>
            <person name="Grigoriev I.V."/>
            <person name="Hibbett D."/>
            <person name="Nagy L.G."/>
            <person name="Martin F.M."/>
        </authorList>
    </citation>
    <scope>NUCLEOTIDE SEQUENCE</scope>
    <source>
        <strain evidence="2">UP504</strain>
    </source>
</reference>
<comment type="caution">
    <text evidence="2">The sequence shown here is derived from an EMBL/GenBank/DDBJ whole genome shotgun (WGS) entry which is preliminary data.</text>
</comment>
<feature type="compositionally biased region" description="Polar residues" evidence="1">
    <location>
        <begin position="38"/>
        <end position="50"/>
    </location>
</feature>
<accession>A0A9P6AW29</accession>
<sequence>MRASGSIFPLSLRISSEALAAEKRASARVHISKHTDQHASSARITGVDYSSTPTHRITHNAVYRPCC</sequence>
<proteinExistence type="predicted"/>
<dbReference type="EMBL" id="MU128982">
    <property type="protein sequence ID" value="KAF9512747.1"/>
    <property type="molecule type" value="Genomic_DNA"/>
</dbReference>
<dbReference type="Proteomes" id="UP000886523">
    <property type="component" value="Unassembled WGS sequence"/>
</dbReference>
<evidence type="ECO:0000313" key="2">
    <source>
        <dbReference type="EMBL" id="KAF9512747.1"/>
    </source>
</evidence>
<dbReference type="AlphaFoldDB" id="A0A9P6AW29"/>
<organism evidence="2 3">
    <name type="scientific">Hydnum rufescens UP504</name>
    <dbReference type="NCBI Taxonomy" id="1448309"/>
    <lineage>
        <taxon>Eukaryota</taxon>
        <taxon>Fungi</taxon>
        <taxon>Dikarya</taxon>
        <taxon>Basidiomycota</taxon>
        <taxon>Agaricomycotina</taxon>
        <taxon>Agaricomycetes</taxon>
        <taxon>Cantharellales</taxon>
        <taxon>Hydnaceae</taxon>
        <taxon>Hydnum</taxon>
    </lineage>
</organism>
<evidence type="ECO:0000313" key="3">
    <source>
        <dbReference type="Proteomes" id="UP000886523"/>
    </source>
</evidence>
<feature type="region of interest" description="Disordered" evidence="1">
    <location>
        <begin position="30"/>
        <end position="50"/>
    </location>
</feature>
<protein>
    <submittedName>
        <fullName evidence="2">Uncharacterized protein</fullName>
    </submittedName>
</protein>
<name>A0A9P6AW29_9AGAM</name>
<gene>
    <name evidence="2" type="ORF">BS47DRAFT_1344987</name>
</gene>
<evidence type="ECO:0000256" key="1">
    <source>
        <dbReference type="SAM" id="MobiDB-lite"/>
    </source>
</evidence>